<dbReference type="PANTHER" id="PTHR42738:SF7">
    <property type="entry name" value="HYDROXYMETHYLGLUTARYL-COA LYASE"/>
    <property type="match status" value="1"/>
</dbReference>
<dbReference type="InterPro" id="IPR013785">
    <property type="entry name" value="Aldolase_TIM"/>
</dbReference>
<evidence type="ECO:0000256" key="3">
    <source>
        <dbReference type="ARBA" id="ARBA00022723"/>
    </source>
</evidence>
<evidence type="ECO:0000256" key="5">
    <source>
        <dbReference type="RuleBase" id="RU003523"/>
    </source>
</evidence>
<protein>
    <submittedName>
        <fullName evidence="7">Hydroxymethylglutaryl-CoA lyase</fullName>
    </submittedName>
</protein>
<comment type="similarity">
    <text evidence="5">Belongs to the alpha-IPM synthase/homocitrate synthase family.</text>
</comment>
<dbReference type="Proteomes" id="UP000199017">
    <property type="component" value="Unassembled WGS sequence"/>
</dbReference>
<dbReference type="PANTHER" id="PTHR42738">
    <property type="entry name" value="HYDROXYMETHYLGLUTARYL-COA LYASE"/>
    <property type="match status" value="1"/>
</dbReference>
<dbReference type="Gene3D" id="3.20.20.70">
    <property type="entry name" value="Aldolase class I"/>
    <property type="match status" value="1"/>
</dbReference>
<reference evidence="7 8" key="1">
    <citation type="submission" date="2016-10" db="EMBL/GenBank/DDBJ databases">
        <authorList>
            <person name="de Groot N.N."/>
        </authorList>
    </citation>
    <scope>NUCLEOTIDE SEQUENCE [LARGE SCALE GENOMIC DNA]</scope>
    <source>
        <strain evidence="8">P4B,CCM 7963,CECT 7998,DSM 25260,IBRC-M 10614,KCTC 13821</strain>
    </source>
</reference>
<dbReference type="InterPro" id="IPR002034">
    <property type="entry name" value="AIPM/Hcit_synth_CS"/>
</dbReference>
<keyword evidence="3" id="KW-0479">Metal-binding</keyword>
<name>A0A1G8I8N8_9BACI</name>
<evidence type="ECO:0000313" key="7">
    <source>
        <dbReference type="EMBL" id="SDI15212.1"/>
    </source>
</evidence>
<comment type="similarity">
    <text evidence="1">Belongs to the HMG-CoA lyase family.</text>
</comment>
<evidence type="ECO:0000259" key="6">
    <source>
        <dbReference type="PROSITE" id="PS50991"/>
    </source>
</evidence>
<evidence type="ECO:0000256" key="1">
    <source>
        <dbReference type="ARBA" id="ARBA00009405"/>
    </source>
</evidence>
<dbReference type="GO" id="GO:0004419">
    <property type="term" value="F:hydroxymethylglutaryl-CoA lyase activity"/>
    <property type="evidence" value="ECO:0007669"/>
    <property type="project" value="TreeGrafter"/>
</dbReference>
<dbReference type="InterPro" id="IPR043594">
    <property type="entry name" value="HMGL"/>
</dbReference>
<dbReference type="STRING" id="930129.SAMN05216352_10584"/>
<sequence length="293" mass="32589">MIFPEEINVRDVTLRDGLQNENYHLSTENKLRWLDRIINAGFSCIEVTSFVHPKWVPALRDADELARQLPMLEGVEYEALIPNQKGLERFMNTGIGTAKFFLSASNAHNKANLNKTTDESLNAVGDLIQQARKDKRKIVGGIATAFTCPYSGNVPYSEVERIAERLIDSGVDELGLGDTIGTAAPKRVYEYCSKLADKFPDALISLHLHDTYGYGLTNVLAGMQAGVRLYDVAQAGLGGCPYAPGSPGNIKASQVLEFLERQDINFEIKLDDVKTFDREFPEVLYKKQNKVQS</sequence>
<dbReference type="Pfam" id="PF00682">
    <property type="entry name" value="HMGL-like"/>
    <property type="match status" value="1"/>
</dbReference>
<dbReference type="CDD" id="cd07938">
    <property type="entry name" value="DRE_TIM_HMGL"/>
    <property type="match status" value="1"/>
</dbReference>
<dbReference type="GO" id="GO:0006552">
    <property type="term" value="P:L-leucine catabolic process"/>
    <property type="evidence" value="ECO:0007669"/>
    <property type="project" value="TreeGrafter"/>
</dbReference>
<evidence type="ECO:0000256" key="4">
    <source>
        <dbReference type="ARBA" id="ARBA00023239"/>
    </source>
</evidence>
<keyword evidence="4 7" id="KW-0456">Lyase</keyword>
<evidence type="ECO:0000313" key="8">
    <source>
        <dbReference type="Proteomes" id="UP000199017"/>
    </source>
</evidence>
<feature type="domain" description="Pyruvate carboxyltransferase" evidence="6">
    <location>
        <begin position="7"/>
        <end position="274"/>
    </location>
</feature>
<dbReference type="RefSeq" id="WP_170032067.1">
    <property type="nucleotide sequence ID" value="NZ_FNDU01000005.1"/>
</dbReference>
<keyword evidence="8" id="KW-1185">Reference proteome</keyword>
<accession>A0A1G8I8N8</accession>
<evidence type="ECO:0000256" key="2">
    <source>
        <dbReference type="ARBA" id="ARBA00022679"/>
    </source>
</evidence>
<proteinExistence type="inferred from homology"/>
<organism evidence="7 8">
    <name type="scientific">Alteribacillus bidgolensis</name>
    <dbReference type="NCBI Taxonomy" id="930129"/>
    <lineage>
        <taxon>Bacteria</taxon>
        <taxon>Bacillati</taxon>
        <taxon>Bacillota</taxon>
        <taxon>Bacilli</taxon>
        <taxon>Bacillales</taxon>
        <taxon>Bacillaceae</taxon>
        <taxon>Alteribacillus</taxon>
    </lineage>
</organism>
<keyword evidence="2 5" id="KW-0808">Transferase</keyword>
<gene>
    <name evidence="7" type="ORF">SAMN05216352_10584</name>
</gene>
<dbReference type="GO" id="GO:0046951">
    <property type="term" value="P:ketone body biosynthetic process"/>
    <property type="evidence" value="ECO:0007669"/>
    <property type="project" value="TreeGrafter"/>
</dbReference>
<dbReference type="GO" id="GO:0046912">
    <property type="term" value="F:acyltransferase activity, acyl groups converted into alkyl on transfer"/>
    <property type="evidence" value="ECO:0007669"/>
    <property type="project" value="InterPro"/>
</dbReference>
<dbReference type="PROSITE" id="PS50991">
    <property type="entry name" value="PYR_CT"/>
    <property type="match status" value="1"/>
</dbReference>
<dbReference type="PROSITE" id="PS00815">
    <property type="entry name" value="AIPM_HOMOCIT_SYNTH_1"/>
    <property type="match status" value="1"/>
</dbReference>
<dbReference type="GO" id="GO:0046872">
    <property type="term" value="F:metal ion binding"/>
    <property type="evidence" value="ECO:0007669"/>
    <property type="project" value="UniProtKB-KW"/>
</dbReference>
<dbReference type="EMBL" id="FNDU01000005">
    <property type="protein sequence ID" value="SDI15212.1"/>
    <property type="molecule type" value="Genomic_DNA"/>
</dbReference>
<dbReference type="AlphaFoldDB" id="A0A1G8I8N8"/>
<dbReference type="InterPro" id="IPR000891">
    <property type="entry name" value="PYR_CT"/>
</dbReference>
<dbReference type="NCBIfam" id="NF004283">
    <property type="entry name" value="PRK05692.1"/>
    <property type="match status" value="1"/>
</dbReference>
<dbReference type="SUPFAM" id="SSF51569">
    <property type="entry name" value="Aldolase"/>
    <property type="match status" value="1"/>
</dbReference>